<keyword evidence="17" id="KW-1185">Reference proteome</keyword>
<comment type="function">
    <text evidence="11">DNA helicase that possesses intrinsic ATP-dependent nucleosome-remodeling activity and is both required for DNA repair and heterochromatin organization. Promotes DNA end resection of double-strand breaks (DSBs) following DNA damage: probably acts by weakening histone DNA interactions in nucleosomes flanking DSBs.</text>
</comment>
<dbReference type="InterPro" id="IPR015897">
    <property type="entry name" value="CHK_kinase-like"/>
</dbReference>
<dbReference type="SUPFAM" id="SSF52540">
    <property type="entry name" value="P-loop containing nucleoside triphosphate hydrolases"/>
    <property type="match status" value="2"/>
</dbReference>
<feature type="compositionally biased region" description="Polar residues" evidence="13">
    <location>
        <begin position="192"/>
        <end position="203"/>
    </location>
</feature>
<dbReference type="InterPro" id="IPR001650">
    <property type="entry name" value="Helicase_C-like"/>
</dbReference>
<dbReference type="CDD" id="cd18793">
    <property type="entry name" value="SF2_C_SNF"/>
    <property type="match status" value="1"/>
</dbReference>
<dbReference type="Gene3D" id="3.90.1200.10">
    <property type="match status" value="1"/>
</dbReference>
<gene>
    <name evidence="16" type="ORF">MSPICULIGERA_LOCUS19113</name>
</gene>
<dbReference type="GO" id="GO:0006325">
    <property type="term" value="P:chromatin organization"/>
    <property type="evidence" value="ECO:0007669"/>
    <property type="project" value="UniProtKB-KW"/>
</dbReference>
<keyword evidence="5" id="KW-0378">Hydrolase</keyword>
<dbReference type="GO" id="GO:0003678">
    <property type="term" value="F:DNA helicase activity"/>
    <property type="evidence" value="ECO:0007669"/>
    <property type="project" value="UniProtKB-EC"/>
</dbReference>
<evidence type="ECO:0000256" key="8">
    <source>
        <dbReference type="ARBA" id="ARBA00022853"/>
    </source>
</evidence>
<dbReference type="PROSITE" id="PS51192">
    <property type="entry name" value="HELICASE_ATP_BIND_1"/>
    <property type="match status" value="1"/>
</dbReference>
<dbReference type="InterPro" id="IPR038718">
    <property type="entry name" value="SNF2-like_sf"/>
</dbReference>
<feature type="non-terminal residue" evidence="16">
    <location>
        <position position="1311"/>
    </location>
</feature>
<protein>
    <recommendedName>
        <fullName evidence="12">SWI/SNF-related matrix-associated actin-dependent regulator of chromatin subfamily A containing DEAD/H box 1 homolog</fullName>
        <ecNumber evidence="3">3.6.4.12</ecNumber>
    </recommendedName>
</protein>
<evidence type="ECO:0000256" key="13">
    <source>
        <dbReference type="SAM" id="MobiDB-lite"/>
    </source>
</evidence>
<dbReference type="InterPro" id="IPR000330">
    <property type="entry name" value="SNF2_N"/>
</dbReference>
<dbReference type="SUPFAM" id="SSF56112">
    <property type="entry name" value="Protein kinase-like (PK-like)"/>
    <property type="match status" value="1"/>
</dbReference>
<dbReference type="Gene3D" id="3.40.50.300">
    <property type="entry name" value="P-loop containing nucleotide triphosphate hydrolases"/>
    <property type="match status" value="1"/>
</dbReference>
<evidence type="ECO:0000256" key="5">
    <source>
        <dbReference type="ARBA" id="ARBA00022801"/>
    </source>
</evidence>
<dbReference type="PANTHER" id="PTHR10799">
    <property type="entry name" value="SNF2/RAD54 HELICASE FAMILY"/>
    <property type="match status" value="1"/>
</dbReference>
<keyword evidence="4" id="KW-0547">Nucleotide-binding</keyword>
<dbReference type="InterPro" id="IPR027417">
    <property type="entry name" value="P-loop_NTPase"/>
</dbReference>
<dbReference type="Gene3D" id="3.40.50.10810">
    <property type="entry name" value="Tandem AAA-ATPase domain"/>
    <property type="match status" value="1"/>
</dbReference>
<evidence type="ECO:0000256" key="12">
    <source>
        <dbReference type="ARBA" id="ARBA00069890"/>
    </source>
</evidence>
<feature type="domain" description="Helicase ATP-binding" evidence="14">
    <location>
        <begin position="370"/>
        <end position="538"/>
    </location>
</feature>
<keyword evidence="8" id="KW-0156">Chromatin regulator</keyword>
<evidence type="ECO:0000256" key="9">
    <source>
        <dbReference type="ARBA" id="ARBA00023125"/>
    </source>
</evidence>
<proteinExistence type="inferred from homology"/>
<dbReference type="SMART" id="SM00587">
    <property type="entry name" value="CHK"/>
    <property type="match status" value="1"/>
</dbReference>
<feature type="compositionally biased region" description="Acidic residues" evidence="13">
    <location>
        <begin position="178"/>
        <end position="187"/>
    </location>
</feature>
<evidence type="ECO:0000256" key="7">
    <source>
        <dbReference type="ARBA" id="ARBA00022840"/>
    </source>
</evidence>
<evidence type="ECO:0000259" key="15">
    <source>
        <dbReference type="PROSITE" id="PS51194"/>
    </source>
</evidence>
<keyword evidence="6" id="KW-0347">Helicase</keyword>
<feature type="domain" description="Helicase C-terminal" evidence="15">
    <location>
        <begin position="719"/>
        <end position="879"/>
    </location>
</feature>
<keyword evidence="9" id="KW-0238">DNA-binding</keyword>
<evidence type="ECO:0000313" key="17">
    <source>
        <dbReference type="Proteomes" id="UP001177023"/>
    </source>
</evidence>
<keyword evidence="10" id="KW-0539">Nucleus</keyword>
<feature type="compositionally biased region" description="Basic residues" evidence="13">
    <location>
        <begin position="94"/>
        <end position="115"/>
    </location>
</feature>
<dbReference type="EC" id="3.6.4.12" evidence="3"/>
<feature type="region of interest" description="Disordered" evidence="13">
    <location>
        <begin position="32"/>
        <end position="249"/>
    </location>
</feature>
<dbReference type="Pfam" id="PF00176">
    <property type="entry name" value="SNF2-rel_dom"/>
    <property type="match status" value="1"/>
</dbReference>
<evidence type="ECO:0000256" key="6">
    <source>
        <dbReference type="ARBA" id="ARBA00022806"/>
    </source>
</evidence>
<evidence type="ECO:0000256" key="11">
    <source>
        <dbReference type="ARBA" id="ARBA00059294"/>
    </source>
</evidence>
<dbReference type="CDD" id="cd17998">
    <property type="entry name" value="DEXHc_SMARCAD1"/>
    <property type="match status" value="1"/>
</dbReference>
<feature type="compositionally biased region" description="Acidic residues" evidence="13">
    <location>
        <begin position="63"/>
        <end position="90"/>
    </location>
</feature>
<comment type="caution">
    <text evidence="16">The sequence shown here is derived from an EMBL/GenBank/DDBJ whole genome shotgun (WGS) entry which is preliminary data.</text>
</comment>
<dbReference type="GO" id="GO:0005634">
    <property type="term" value="C:nucleus"/>
    <property type="evidence" value="ECO:0007669"/>
    <property type="project" value="UniProtKB-SubCell"/>
</dbReference>
<feature type="compositionally biased region" description="Acidic residues" evidence="13">
    <location>
        <begin position="215"/>
        <end position="238"/>
    </location>
</feature>
<organism evidence="16 17">
    <name type="scientific">Mesorhabditis spiculigera</name>
    <dbReference type="NCBI Taxonomy" id="96644"/>
    <lineage>
        <taxon>Eukaryota</taxon>
        <taxon>Metazoa</taxon>
        <taxon>Ecdysozoa</taxon>
        <taxon>Nematoda</taxon>
        <taxon>Chromadorea</taxon>
        <taxon>Rhabditida</taxon>
        <taxon>Rhabditina</taxon>
        <taxon>Rhabditomorpha</taxon>
        <taxon>Rhabditoidea</taxon>
        <taxon>Rhabditidae</taxon>
        <taxon>Mesorhabditinae</taxon>
        <taxon>Mesorhabditis</taxon>
    </lineage>
</organism>
<sequence>MSFRQARVAHRTTDEQRDILEKLQFKRAQLASFSNQLNSGKKPSPAKPKAKVEKPKRQKKNESDDEFVESDDDFIATSEGEEEDEGDYEEDAPRKRKRPAKKSTTPKKAPIRVRPKTTTLSESSDNDDDGKSENERDGWKGKPRLRNGNDKNVVESEDDKDEAPMPFYRRTKRVVIVESDEEEDADRDEITNARSLRNVMKQTAKSKKNGKLSDSDYEDELVQEEEADDADDYSSDASDDSRKGKPKKETKMQRDCVRFFNDALRDELLGAARMNDKLADVVLSSRPFDTYSELMEALSGHRGGKQVLESYEEYLENRGMLNRILDDCKGDSEKVAADYREYINREIVPTILNQDMTLHTYQKEGLNWLVMMHEKGLNCILGDEMGLGKTIQIIAFVAWLKEQKVQGPHLIIVPSSTIENWMNELRKWCPDLQIITYYGSMDDRRHIRHMVKKKGTVVDVILTTYNMVGSKSDDKKFFKNFKINYVIYDEGHMLKNCASERYRSLMKIRGSRKILLTGTPLQNNLIELISLMYFVMRKVFDKYCDNITQLLAHFKQQAGRAIDSKEQSLYQRDRIEQAKLILSPYILRRMKSKVLCELPPKTDETTLVQMETEQAELYDYQLELFRDGGENNPGGIIRLRQAANHPLLTRKWFDDDQCAKIAKRLIKEREYEQKDPKHIAEDLLCLSDFQIHQLCAKFTSTERFCLSDSLSLESGKCEYLDKKLPELKAKGEKVLIFSQFTQMLDILEVYMHVRKHSFFRLDGSTPVLERQDMITLYNNDPETFVFLLSTRAGGLGINLTSANNIIIHDIDFNPYNDKQAEDRCHRMGQKKPVHVIRLISKGTIEEGISRLAKRKLQLEKEVTTGARGDDDPINQTQGTEGQSEDELANDEVAELLRDVRKAKPTSPKKRRDISDDSLLSNTCIPWSILETDFKAYFNTTACFGVKKNASKFACNQGYISQIILAEFDWTEEDEHLPKCAIIKVTETEKLRTMCEKVFKTSYEEMAKSIRKVHDNELDVYALMRDEWKCDDKLKMPKYYTGRKYGFNGIHAGYLALEYIHGGVMRHVYHNIPIATCEEILKLLAKLGAYGLRDPKMVERFDFSFMHEMFKLMNTPEATKEGLEMLTERFPDLQSDLEFVAMHIDKLLDSAYKQSIIHESCPTKMLTHGDVWTGNMILAQEETGTLHLKNWIDWQITHAGSPVEDMIRFLNSALPGEEKIKVREKLFEVYYKALQRECAGESEIPFTRDMFTEAYEKLMPISTFPSIKPRIQMMEMILAPLLDAEKEDAKNVLMGRLRWHVIESIELMRKWY</sequence>
<reference evidence="16" key="1">
    <citation type="submission" date="2023-06" db="EMBL/GenBank/DDBJ databases">
        <authorList>
            <person name="Delattre M."/>
        </authorList>
    </citation>
    <scope>NUCLEOTIDE SEQUENCE</scope>
    <source>
        <strain evidence="16">AF72</strain>
    </source>
</reference>
<evidence type="ECO:0000313" key="16">
    <source>
        <dbReference type="EMBL" id="CAJ0580939.1"/>
    </source>
</evidence>
<dbReference type="InterPro" id="IPR011009">
    <property type="entry name" value="Kinase-like_dom_sf"/>
</dbReference>
<dbReference type="EMBL" id="CATQJA010002662">
    <property type="protein sequence ID" value="CAJ0580939.1"/>
    <property type="molecule type" value="Genomic_DNA"/>
</dbReference>
<dbReference type="FunFam" id="3.40.50.10810:FF:000014">
    <property type="entry name" value="SWI/SNF-related matrix-associated actin-dependent regulator of chromatin subfamily A containing DEAD/H box 1"/>
    <property type="match status" value="1"/>
</dbReference>
<feature type="region of interest" description="Disordered" evidence="13">
    <location>
        <begin position="862"/>
        <end position="888"/>
    </location>
</feature>
<dbReference type="GO" id="GO:0005694">
    <property type="term" value="C:chromosome"/>
    <property type="evidence" value="ECO:0007669"/>
    <property type="project" value="UniProtKB-ARBA"/>
</dbReference>
<evidence type="ECO:0000256" key="1">
    <source>
        <dbReference type="ARBA" id="ARBA00004123"/>
    </source>
</evidence>
<dbReference type="GO" id="GO:0003677">
    <property type="term" value="F:DNA binding"/>
    <property type="evidence" value="ECO:0007669"/>
    <property type="project" value="UniProtKB-KW"/>
</dbReference>
<evidence type="ECO:0000256" key="10">
    <source>
        <dbReference type="ARBA" id="ARBA00023242"/>
    </source>
</evidence>
<dbReference type="InterPro" id="IPR012877">
    <property type="entry name" value="Dhs-27"/>
</dbReference>
<dbReference type="Pfam" id="PF00271">
    <property type="entry name" value="Helicase_C"/>
    <property type="match status" value="1"/>
</dbReference>
<dbReference type="GO" id="GO:0005524">
    <property type="term" value="F:ATP binding"/>
    <property type="evidence" value="ECO:0007669"/>
    <property type="project" value="UniProtKB-KW"/>
</dbReference>
<evidence type="ECO:0000256" key="2">
    <source>
        <dbReference type="ARBA" id="ARBA00007025"/>
    </source>
</evidence>
<dbReference type="InterPro" id="IPR049730">
    <property type="entry name" value="SNF2/RAD54-like_C"/>
</dbReference>
<evidence type="ECO:0000259" key="14">
    <source>
        <dbReference type="PROSITE" id="PS51192"/>
    </source>
</evidence>
<comment type="similarity">
    <text evidence="2">Belongs to the SNF2/RAD54 helicase family.</text>
</comment>
<keyword evidence="7" id="KW-0067">ATP-binding</keyword>
<evidence type="ECO:0000256" key="3">
    <source>
        <dbReference type="ARBA" id="ARBA00012551"/>
    </source>
</evidence>
<evidence type="ECO:0000256" key="4">
    <source>
        <dbReference type="ARBA" id="ARBA00022741"/>
    </source>
</evidence>
<dbReference type="Pfam" id="PF07914">
    <property type="entry name" value="DUF1679"/>
    <property type="match status" value="1"/>
</dbReference>
<feature type="compositionally biased region" description="Basic and acidic residues" evidence="13">
    <location>
        <begin position="129"/>
        <end position="140"/>
    </location>
</feature>
<dbReference type="InterPro" id="IPR014001">
    <property type="entry name" value="Helicase_ATP-bd"/>
</dbReference>
<dbReference type="Proteomes" id="UP001177023">
    <property type="component" value="Unassembled WGS sequence"/>
</dbReference>
<dbReference type="GO" id="GO:0016787">
    <property type="term" value="F:hydrolase activity"/>
    <property type="evidence" value="ECO:0007669"/>
    <property type="project" value="UniProtKB-KW"/>
</dbReference>
<name>A0AA36G6A8_9BILA</name>
<feature type="compositionally biased region" description="Basic and acidic residues" evidence="13">
    <location>
        <begin position="239"/>
        <end position="249"/>
    </location>
</feature>
<comment type="subcellular location">
    <subcellularLocation>
        <location evidence="1">Nucleus</location>
    </subcellularLocation>
</comment>
<dbReference type="SMART" id="SM00487">
    <property type="entry name" value="DEXDc"/>
    <property type="match status" value="1"/>
</dbReference>
<dbReference type="SMART" id="SM00490">
    <property type="entry name" value="HELICc"/>
    <property type="match status" value="1"/>
</dbReference>
<accession>A0AA36G6A8</accession>
<dbReference type="PROSITE" id="PS51194">
    <property type="entry name" value="HELICASE_CTER"/>
    <property type="match status" value="1"/>
</dbReference>